<evidence type="ECO:0000313" key="2">
    <source>
        <dbReference type="Proteomes" id="UP001431221"/>
    </source>
</evidence>
<dbReference type="RefSeq" id="WP_248159504.1">
    <property type="nucleotide sequence ID" value="NZ_JALNMJ010000030.1"/>
</dbReference>
<dbReference type="SUPFAM" id="SSF51604">
    <property type="entry name" value="Enolase C-terminal domain-like"/>
    <property type="match status" value="1"/>
</dbReference>
<evidence type="ECO:0000313" key="1">
    <source>
        <dbReference type="EMBL" id="MCK7615719.1"/>
    </source>
</evidence>
<dbReference type="Proteomes" id="UP001431221">
    <property type="component" value="Unassembled WGS sequence"/>
</dbReference>
<reference evidence="1" key="1">
    <citation type="submission" date="2022-04" db="EMBL/GenBank/DDBJ databases">
        <title>Roseibium sp. CAU 1639 isolated from mud.</title>
        <authorList>
            <person name="Kim W."/>
        </authorList>
    </citation>
    <scope>NUCLEOTIDE SEQUENCE</scope>
    <source>
        <strain evidence="1">CAU 1639</strain>
    </source>
</reference>
<sequence>MIFTEFKSSLVSRTGLNGAKFEYIEIELHTDQYCGRSEVCPVGFQGETCSSTLKELQEIRQLLKTGITRAELNDIFPATAARCALDCAIWDIRRQEKVSSNEYLLDVSYRMALNKTAFPANNISAAATNSMVFLSCAPENASRKLAEFRDLNPQGKVLLDFSEPVPPEDLPEMLAGLSSDGPELICGATSRYTILAEGIAASLDKLCAPAAFCTSSDLQRLGSRFGWIELSLEAAGGFTEARKAALAARSAKFNVLIRSNAASAKGLLPVAALAEFADIVLLENVDTSRDPCPQGLSFDGTAAIVCEA</sequence>
<protein>
    <recommendedName>
        <fullName evidence="3">Mandelate racemase/muconate lactonizing enzyme C-terminal domain-containing protein</fullName>
    </recommendedName>
</protein>
<accession>A0ABT0H217</accession>
<name>A0ABT0H217_9HYPH</name>
<dbReference type="InterPro" id="IPR036849">
    <property type="entry name" value="Enolase-like_C_sf"/>
</dbReference>
<dbReference type="SUPFAM" id="SSF54826">
    <property type="entry name" value="Enolase N-terminal domain-like"/>
    <property type="match status" value="1"/>
</dbReference>
<gene>
    <name evidence="1" type="ORF">M0H32_26460</name>
</gene>
<dbReference type="InterPro" id="IPR029017">
    <property type="entry name" value="Enolase-like_N"/>
</dbReference>
<comment type="caution">
    <text evidence="1">The sequence shown here is derived from an EMBL/GenBank/DDBJ whole genome shotgun (WGS) entry which is preliminary data.</text>
</comment>
<keyword evidence="2" id="KW-1185">Reference proteome</keyword>
<dbReference type="Gene3D" id="3.30.390.10">
    <property type="entry name" value="Enolase-like, N-terminal domain"/>
    <property type="match status" value="1"/>
</dbReference>
<proteinExistence type="predicted"/>
<dbReference type="Gene3D" id="3.20.20.120">
    <property type="entry name" value="Enolase-like C-terminal domain"/>
    <property type="match status" value="1"/>
</dbReference>
<organism evidence="1 2">
    <name type="scientific">Roseibium sediminicola</name>
    <dbReference type="NCBI Taxonomy" id="2933272"/>
    <lineage>
        <taxon>Bacteria</taxon>
        <taxon>Pseudomonadati</taxon>
        <taxon>Pseudomonadota</taxon>
        <taxon>Alphaproteobacteria</taxon>
        <taxon>Hyphomicrobiales</taxon>
        <taxon>Stappiaceae</taxon>
        <taxon>Roseibium</taxon>
    </lineage>
</organism>
<dbReference type="EMBL" id="JALNMJ010000030">
    <property type="protein sequence ID" value="MCK7615719.1"/>
    <property type="molecule type" value="Genomic_DNA"/>
</dbReference>
<evidence type="ECO:0008006" key="3">
    <source>
        <dbReference type="Google" id="ProtNLM"/>
    </source>
</evidence>